<dbReference type="AlphaFoldDB" id="A0A0F9UZZ5"/>
<organism evidence="1">
    <name type="scientific">marine sediment metagenome</name>
    <dbReference type="NCBI Taxonomy" id="412755"/>
    <lineage>
        <taxon>unclassified sequences</taxon>
        <taxon>metagenomes</taxon>
        <taxon>ecological metagenomes</taxon>
    </lineage>
</organism>
<dbReference type="NCBIfam" id="TIGR02595">
    <property type="entry name" value="PEP_CTERM"/>
    <property type="match status" value="1"/>
</dbReference>
<protein>
    <recommendedName>
        <fullName evidence="2">PEP-CTERM protein-sorting domain-containing protein</fullName>
    </recommendedName>
</protein>
<dbReference type="Gene3D" id="1.10.1330.10">
    <property type="entry name" value="Dockerin domain"/>
    <property type="match status" value="1"/>
</dbReference>
<dbReference type="InterPro" id="IPR013424">
    <property type="entry name" value="Ice-binding_C"/>
</dbReference>
<dbReference type="Pfam" id="PF00404">
    <property type="entry name" value="Dockerin_1"/>
    <property type="match status" value="1"/>
</dbReference>
<accession>A0A0F9UZZ5</accession>
<evidence type="ECO:0008006" key="2">
    <source>
        <dbReference type="Google" id="ProtNLM"/>
    </source>
</evidence>
<dbReference type="SUPFAM" id="SSF63446">
    <property type="entry name" value="Type I dockerin domain"/>
    <property type="match status" value="1"/>
</dbReference>
<dbReference type="EMBL" id="LAZR01000489">
    <property type="protein sequence ID" value="KKN66831.1"/>
    <property type="molecule type" value="Genomic_DNA"/>
</dbReference>
<gene>
    <name evidence="1" type="ORF">LCGC14_0467710</name>
</gene>
<evidence type="ECO:0000313" key="1">
    <source>
        <dbReference type="EMBL" id="KKN66831.1"/>
    </source>
</evidence>
<sequence length="413" mass="43200">MRFKNNNAASLSKKLVAYSVAAGAVAAGAASPAQGALQVFDYRAAPLSANMIDAYYPPGSHDSAVLYMDGTFKRSTDAGGIYTYYDQDGLVTTPIDAADKTADAVWFTYHNFKSAGRKDPSGYTGVFLGAGDGGGVAANLVDGVLQNGSDLYEVYNGGTTYNGTGLEETETEVHSGLNYTSGDAVIGSNGGVKNEWGWGGSYNDGASKGFLGTGFVGFSLLEPDGLHYGWVQVTTHQNPTSMSIRGWGYESTPGMAAELTYDVPPAPGDFDIDGHIDADDVDILCDNLGDVAYDLDGDGDADEDDMIFLIGTLVELQDGSGRVGTRRGDFNLDGFVDGTDLALMKTAFGQPGQTYADGNANCDDFVNGTDLAILKTNFGFIADPPGGSVPEPVTLSLLVLGATGLAAKRRRRS</sequence>
<reference evidence="1" key="1">
    <citation type="journal article" date="2015" name="Nature">
        <title>Complex archaea that bridge the gap between prokaryotes and eukaryotes.</title>
        <authorList>
            <person name="Spang A."/>
            <person name="Saw J.H."/>
            <person name="Jorgensen S.L."/>
            <person name="Zaremba-Niedzwiedzka K."/>
            <person name="Martijn J."/>
            <person name="Lind A.E."/>
            <person name="van Eijk R."/>
            <person name="Schleper C."/>
            <person name="Guy L."/>
            <person name="Ettema T.J."/>
        </authorList>
    </citation>
    <scope>NUCLEOTIDE SEQUENCE</scope>
</reference>
<name>A0A0F9UZZ5_9ZZZZ</name>
<dbReference type="InterPro" id="IPR002105">
    <property type="entry name" value="Dockerin_1_rpt"/>
</dbReference>
<dbReference type="GO" id="GO:0004553">
    <property type="term" value="F:hydrolase activity, hydrolyzing O-glycosyl compounds"/>
    <property type="evidence" value="ECO:0007669"/>
    <property type="project" value="InterPro"/>
</dbReference>
<dbReference type="GO" id="GO:0000272">
    <property type="term" value="P:polysaccharide catabolic process"/>
    <property type="evidence" value="ECO:0007669"/>
    <property type="project" value="InterPro"/>
</dbReference>
<proteinExistence type="predicted"/>
<comment type="caution">
    <text evidence="1">The sequence shown here is derived from an EMBL/GenBank/DDBJ whole genome shotgun (WGS) entry which is preliminary data.</text>
</comment>
<dbReference type="InterPro" id="IPR036439">
    <property type="entry name" value="Dockerin_dom_sf"/>
</dbReference>